<name>A0A1I5XM58_9LACT</name>
<dbReference type="Proteomes" id="UP000199136">
    <property type="component" value="Unassembled WGS sequence"/>
</dbReference>
<keyword evidence="9" id="KW-0963">Cytoplasm</keyword>
<dbReference type="InterPro" id="IPR006232">
    <property type="entry name" value="Suc6P_hydrolase"/>
</dbReference>
<evidence type="ECO:0000259" key="10">
    <source>
        <dbReference type="Pfam" id="PF00251"/>
    </source>
</evidence>
<feature type="domain" description="Glycosyl hydrolase family 32 C-terminal" evidence="11">
    <location>
        <begin position="344"/>
        <end position="451"/>
    </location>
</feature>
<dbReference type="SUPFAM" id="SSF49899">
    <property type="entry name" value="Concanavalin A-like lectins/glucanases"/>
    <property type="match status" value="1"/>
</dbReference>
<dbReference type="OrthoDB" id="9759709at2"/>
<dbReference type="InterPro" id="IPR023296">
    <property type="entry name" value="Glyco_hydro_beta-prop_sf"/>
</dbReference>
<dbReference type="EC" id="3.2.1.26" evidence="3 8"/>
<evidence type="ECO:0000256" key="7">
    <source>
        <dbReference type="ARBA" id="ARBA00033367"/>
    </source>
</evidence>
<evidence type="ECO:0000256" key="8">
    <source>
        <dbReference type="RuleBase" id="RU362110"/>
    </source>
</evidence>
<evidence type="ECO:0000256" key="6">
    <source>
        <dbReference type="ARBA" id="ARBA00023295"/>
    </source>
</evidence>
<comment type="pathway">
    <text evidence="1 9">Glycan biosynthesis; sucrose metabolism.</text>
</comment>
<dbReference type="GO" id="GO:0005985">
    <property type="term" value="P:sucrose metabolic process"/>
    <property type="evidence" value="ECO:0007669"/>
    <property type="project" value="UniProtKB-UniPathway"/>
</dbReference>
<feature type="domain" description="Glycosyl hydrolase family 32 N-terminal" evidence="10">
    <location>
        <begin position="21"/>
        <end position="325"/>
    </location>
</feature>
<dbReference type="InterPro" id="IPR013189">
    <property type="entry name" value="Glyco_hydro_32_C"/>
</dbReference>
<dbReference type="Pfam" id="PF08244">
    <property type="entry name" value="Glyco_hydro_32C"/>
    <property type="match status" value="1"/>
</dbReference>
<organism evidence="12 13">
    <name type="scientific">Desemzia incerta</name>
    <dbReference type="NCBI Taxonomy" id="82801"/>
    <lineage>
        <taxon>Bacteria</taxon>
        <taxon>Bacillati</taxon>
        <taxon>Bacillota</taxon>
        <taxon>Bacilli</taxon>
        <taxon>Lactobacillales</taxon>
        <taxon>Carnobacteriaceae</taxon>
        <taxon>Desemzia</taxon>
    </lineage>
</organism>
<dbReference type="InterPro" id="IPR001362">
    <property type="entry name" value="Glyco_hydro_32"/>
</dbReference>
<evidence type="ECO:0000256" key="9">
    <source>
        <dbReference type="RuleBase" id="RU365015"/>
    </source>
</evidence>
<dbReference type="PROSITE" id="PS00609">
    <property type="entry name" value="GLYCOSYL_HYDROL_F32"/>
    <property type="match status" value="1"/>
</dbReference>
<accession>A0A1I5XM58</accession>
<protein>
    <recommendedName>
        <fullName evidence="4 8">Sucrose-6-phosphate hydrolase</fullName>
        <ecNumber evidence="3 8">3.2.1.26</ecNumber>
    </recommendedName>
    <alternativeName>
        <fullName evidence="7 9">Invertase</fullName>
    </alternativeName>
</protein>
<dbReference type="PANTHER" id="PTHR43101">
    <property type="entry name" value="BETA-FRUCTOSIDASE"/>
    <property type="match status" value="1"/>
</dbReference>
<keyword evidence="5 8" id="KW-0378">Hydrolase</keyword>
<dbReference type="InterPro" id="IPR018053">
    <property type="entry name" value="Glyco_hydro_32_AS"/>
</dbReference>
<dbReference type="UniPathway" id="UPA00238"/>
<gene>
    <name evidence="12" type="ORF">SAMN04488506_1487</name>
</gene>
<dbReference type="NCBIfam" id="TIGR01322">
    <property type="entry name" value="scrB_fam"/>
    <property type="match status" value="1"/>
</dbReference>
<comment type="catalytic activity">
    <reaction evidence="8">
        <text>Hydrolysis of terminal non-reducing beta-D-fructofuranoside residues in beta-D-fructofuranosides.</text>
        <dbReference type="EC" id="3.2.1.26"/>
    </reaction>
</comment>
<comment type="subcellular location">
    <subcellularLocation>
        <location evidence="9">Cytoplasm</location>
    </subcellularLocation>
</comment>
<dbReference type="GO" id="GO:0004564">
    <property type="term" value="F:beta-fructofuranosidase activity"/>
    <property type="evidence" value="ECO:0007669"/>
    <property type="project" value="UniProtKB-EC"/>
</dbReference>
<dbReference type="Gene3D" id="2.60.120.560">
    <property type="entry name" value="Exo-inulinase, domain 1"/>
    <property type="match status" value="1"/>
</dbReference>
<keyword evidence="9" id="KW-0119">Carbohydrate metabolism</keyword>
<dbReference type="InterPro" id="IPR013320">
    <property type="entry name" value="ConA-like_dom_sf"/>
</dbReference>
<evidence type="ECO:0000256" key="1">
    <source>
        <dbReference type="ARBA" id="ARBA00004914"/>
    </source>
</evidence>
<dbReference type="AlphaFoldDB" id="A0A1I5XM58"/>
<sequence>MKGRNHLSSQSEAKKHQLSYHIVPPKGLLNDPNGLIQYKGVYHVFFQWNQHGTVHQSKSWGHVTSTDLVHWEYHEAALEPNDWYDKDGVYSGSAVTKDDTLYLFYTGNVRGVNDSRESYQCLAVSKDGFHFEKEGPLFEHPKGYTRHVRDPKVWQGENGLWYMILGAQREDLTGDTILYTSEDLLDWTFKGSLLEKKLPLGYMWECPDVLQFKEKDLFVFSPQGLEPEGNKFQNIYQTGYLTGQLTPTGQFVSENEEFVELDRGFEFYAPQSFTDQKNRVISFGWVGVMEPEVEAAVPTIKDGWVHALTIPRELTYQNGVLKQQPVEELAAMRTGTPQKVEAEDSIVELTSLQQEVIINWKEDPKAFSMGIRDNVEISYDQETRTVTVSRINWLTNEREKRAVQLKKELKNMRLFLESSLIELFVNDGEEVFTLRYFAEDKDDQLSFSLADKNEQREISVYELTVQ</sequence>
<proteinExistence type="inferred from homology"/>
<dbReference type="EMBL" id="FOXW01000005">
    <property type="protein sequence ID" value="SFQ33051.1"/>
    <property type="molecule type" value="Genomic_DNA"/>
</dbReference>
<evidence type="ECO:0000256" key="3">
    <source>
        <dbReference type="ARBA" id="ARBA00012758"/>
    </source>
</evidence>
<evidence type="ECO:0000259" key="11">
    <source>
        <dbReference type="Pfam" id="PF08244"/>
    </source>
</evidence>
<dbReference type="Pfam" id="PF00251">
    <property type="entry name" value="Glyco_hydro_32N"/>
    <property type="match status" value="1"/>
</dbReference>
<keyword evidence="6 8" id="KW-0326">Glycosidase</keyword>
<evidence type="ECO:0000256" key="2">
    <source>
        <dbReference type="ARBA" id="ARBA00009902"/>
    </source>
</evidence>
<dbReference type="SUPFAM" id="SSF75005">
    <property type="entry name" value="Arabinanase/levansucrase/invertase"/>
    <property type="match status" value="1"/>
</dbReference>
<dbReference type="SMART" id="SM00640">
    <property type="entry name" value="Glyco_32"/>
    <property type="match status" value="1"/>
</dbReference>
<dbReference type="CDD" id="cd18623">
    <property type="entry name" value="GH32_ScrB-like"/>
    <property type="match status" value="1"/>
</dbReference>
<keyword evidence="13" id="KW-1185">Reference proteome</keyword>
<evidence type="ECO:0000256" key="5">
    <source>
        <dbReference type="ARBA" id="ARBA00022801"/>
    </source>
</evidence>
<dbReference type="STRING" id="82801.SAMN04488506_1487"/>
<dbReference type="Gene3D" id="2.115.10.20">
    <property type="entry name" value="Glycosyl hydrolase domain, family 43"/>
    <property type="match status" value="1"/>
</dbReference>
<reference evidence="12 13" key="1">
    <citation type="submission" date="2016-10" db="EMBL/GenBank/DDBJ databases">
        <authorList>
            <person name="de Groot N.N."/>
        </authorList>
    </citation>
    <scope>NUCLEOTIDE SEQUENCE [LARGE SCALE GENOMIC DNA]</scope>
    <source>
        <strain evidence="12 13">DSM 20581</strain>
    </source>
</reference>
<dbReference type="GO" id="GO:0005737">
    <property type="term" value="C:cytoplasm"/>
    <property type="evidence" value="ECO:0007669"/>
    <property type="project" value="UniProtKB-SubCell"/>
</dbReference>
<comment type="similarity">
    <text evidence="2 8">Belongs to the glycosyl hydrolase 32 family.</text>
</comment>
<evidence type="ECO:0000256" key="4">
    <source>
        <dbReference type="ARBA" id="ARBA00019623"/>
    </source>
</evidence>
<comment type="function">
    <text evidence="9">Enables the bacterium to metabolize sucrose as a sole carbon source.</text>
</comment>
<dbReference type="InterPro" id="IPR051214">
    <property type="entry name" value="GH32_Enzymes"/>
</dbReference>
<evidence type="ECO:0000313" key="12">
    <source>
        <dbReference type="EMBL" id="SFQ33051.1"/>
    </source>
</evidence>
<dbReference type="InterPro" id="IPR013148">
    <property type="entry name" value="Glyco_hydro_32_N"/>
</dbReference>
<dbReference type="PANTHER" id="PTHR43101:SF1">
    <property type="entry name" value="BETA-FRUCTOSIDASE"/>
    <property type="match status" value="1"/>
</dbReference>
<evidence type="ECO:0000313" key="13">
    <source>
        <dbReference type="Proteomes" id="UP000199136"/>
    </source>
</evidence>